<feature type="compositionally biased region" description="Polar residues" evidence="1">
    <location>
        <begin position="177"/>
        <end position="186"/>
    </location>
</feature>
<feature type="region of interest" description="Disordered" evidence="1">
    <location>
        <begin position="242"/>
        <end position="264"/>
    </location>
</feature>
<dbReference type="EMBL" id="JASSZA010000004">
    <property type="protein sequence ID" value="KAK2114810.1"/>
    <property type="molecule type" value="Genomic_DNA"/>
</dbReference>
<keyword evidence="3" id="KW-1185">Reference proteome</keyword>
<comment type="caution">
    <text evidence="2">The sequence shown here is derived from an EMBL/GenBank/DDBJ whole genome shotgun (WGS) entry which is preliminary data.</text>
</comment>
<evidence type="ECO:0000313" key="3">
    <source>
        <dbReference type="Proteomes" id="UP001266305"/>
    </source>
</evidence>
<feature type="region of interest" description="Disordered" evidence="1">
    <location>
        <begin position="1"/>
        <end position="31"/>
    </location>
</feature>
<name>A0ABQ9W0B6_SAGOE</name>
<gene>
    <name evidence="2" type="ORF">P7K49_009076</name>
</gene>
<evidence type="ECO:0000256" key="1">
    <source>
        <dbReference type="SAM" id="MobiDB-lite"/>
    </source>
</evidence>
<protein>
    <submittedName>
        <fullName evidence="2">Uncharacterized protein</fullName>
    </submittedName>
</protein>
<feature type="region of interest" description="Disordered" evidence="1">
    <location>
        <begin position="176"/>
        <end position="200"/>
    </location>
</feature>
<reference evidence="2 3" key="1">
    <citation type="submission" date="2023-05" db="EMBL/GenBank/DDBJ databases">
        <title>B98-5 Cell Line De Novo Hybrid Assembly: An Optical Mapping Approach.</title>
        <authorList>
            <person name="Kananen K."/>
            <person name="Auerbach J.A."/>
            <person name="Kautto E."/>
            <person name="Blachly J.S."/>
        </authorList>
    </citation>
    <scope>NUCLEOTIDE SEQUENCE [LARGE SCALE GENOMIC DNA]</scope>
    <source>
        <strain evidence="2">B95-8</strain>
        <tissue evidence="2">Cell line</tissue>
    </source>
</reference>
<proteinExistence type="predicted"/>
<evidence type="ECO:0000313" key="2">
    <source>
        <dbReference type="EMBL" id="KAK2114810.1"/>
    </source>
</evidence>
<organism evidence="2 3">
    <name type="scientific">Saguinus oedipus</name>
    <name type="common">Cotton-top tamarin</name>
    <name type="synonym">Oedipomidas oedipus</name>
    <dbReference type="NCBI Taxonomy" id="9490"/>
    <lineage>
        <taxon>Eukaryota</taxon>
        <taxon>Metazoa</taxon>
        <taxon>Chordata</taxon>
        <taxon>Craniata</taxon>
        <taxon>Vertebrata</taxon>
        <taxon>Euteleostomi</taxon>
        <taxon>Mammalia</taxon>
        <taxon>Eutheria</taxon>
        <taxon>Euarchontoglires</taxon>
        <taxon>Primates</taxon>
        <taxon>Haplorrhini</taxon>
        <taxon>Platyrrhini</taxon>
        <taxon>Cebidae</taxon>
        <taxon>Callitrichinae</taxon>
        <taxon>Saguinus</taxon>
    </lineage>
</organism>
<sequence length="264" mass="28115">MGRREEDWAEENSKEQKVEREEHSSDSEGKIKDLVTTVGAMAVTVQAKALPGARMLTGPQERGCEQSSSKFRAQDLALPPETFTRKHSNMWQMPAALKDGHTGTRFVSGRVLQDPGSQLSISLHLWGPDAVTSGVSPTANTPGGGFPVAQSPVLDAIPCLESRAPPAIQCRGALSQVPDSAQCPENSSASRAARKSPKETRAGLTVLHSGNGQAHGQGGGCPTPSLHCQRRLELWGMRTPLQDQSPTAQSAGYKTTFSVTTKHG</sequence>
<dbReference type="Proteomes" id="UP001266305">
    <property type="component" value="Unassembled WGS sequence"/>
</dbReference>
<accession>A0ABQ9W0B6</accession>